<dbReference type="SUPFAM" id="SSF51430">
    <property type="entry name" value="NAD(P)-linked oxidoreductase"/>
    <property type="match status" value="1"/>
</dbReference>
<proteinExistence type="predicted"/>
<reference evidence="3 4" key="1">
    <citation type="journal article" date="2023" name="Microbiol. Spectr.">
        <title>Symbiosis of Carpenter Bees with Uncharacterized Lactic Acid Bacteria Showing NAD Auxotrophy.</title>
        <authorList>
            <person name="Kawasaki S."/>
            <person name="Ozawa K."/>
            <person name="Mori T."/>
            <person name="Yamamoto A."/>
            <person name="Ito M."/>
            <person name="Ohkuma M."/>
            <person name="Sakamoto M."/>
            <person name="Matsutani M."/>
        </authorList>
    </citation>
    <scope>NUCLEOTIDE SEQUENCE [LARGE SCALE GENOMIC DNA]</scope>
    <source>
        <strain evidence="3 4">Kim37-2</strain>
    </source>
</reference>
<evidence type="ECO:0000259" key="2">
    <source>
        <dbReference type="Pfam" id="PF00248"/>
    </source>
</evidence>
<name>A0ABN6S8B0_9BIFI</name>
<dbReference type="InterPro" id="IPR050791">
    <property type="entry name" value="Aldo-Keto_reductase"/>
</dbReference>
<keyword evidence="4" id="KW-1185">Reference proteome</keyword>
<keyword evidence="1" id="KW-0560">Oxidoreductase</keyword>
<dbReference type="CDD" id="cd19088">
    <property type="entry name" value="AKR_AKR13B1"/>
    <property type="match status" value="1"/>
</dbReference>
<dbReference type="EMBL" id="AP026798">
    <property type="protein sequence ID" value="BDR52379.1"/>
    <property type="molecule type" value="Genomic_DNA"/>
</dbReference>
<dbReference type="InterPro" id="IPR020471">
    <property type="entry name" value="AKR"/>
</dbReference>
<dbReference type="PANTHER" id="PTHR43625">
    <property type="entry name" value="AFLATOXIN B1 ALDEHYDE REDUCTASE"/>
    <property type="match status" value="1"/>
</dbReference>
<dbReference type="Pfam" id="PF00248">
    <property type="entry name" value="Aldo_ket_red"/>
    <property type="match status" value="1"/>
</dbReference>
<evidence type="ECO:0000313" key="4">
    <source>
        <dbReference type="Proteomes" id="UP001321766"/>
    </source>
</evidence>
<dbReference type="Gene3D" id="3.20.20.100">
    <property type="entry name" value="NADP-dependent oxidoreductase domain"/>
    <property type="match status" value="1"/>
</dbReference>
<dbReference type="InterPro" id="IPR023210">
    <property type="entry name" value="NADP_OxRdtase_dom"/>
</dbReference>
<feature type="domain" description="NADP-dependent oxidoreductase" evidence="2">
    <location>
        <begin position="16"/>
        <end position="288"/>
    </location>
</feature>
<gene>
    <name evidence="3" type="ORF">KIM372_02860</name>
</gene>
<evidence type="ECO:0000256" key="1">
    <source>
        <dbReference type="ARBA" id="ARBA00023002"/>
    </source>
</evidence>
<dbReference type="PRINTS" id="PR00069">
    <property type="entry name" value="ALDKETRDTASE"/>
</dbReference>
<evidence type="ECO:0000313" key="3">
    <source>
        <dbReference type="EMBL" id="BDR52379.1"/>
    </source>
</evidence>
<dbReference type="InterPro" id="IPR036812">
    <property type="entry name" value="NAD(P)_OxRdtase_dom_sf"/>
</dbReference>
<accession>A0ABN6S8B0</accession>
<dbReference type="Proteomes" id="UP001321766">
    <property type="component" value="Chromosome"/>
</dbReference>
<organism evidence="3 4">
    <name type="scientific">Bombiscardovia nodaiensis</name>
    <dbReference type="NCBI Taxonomy" id="2932181"/>
    <lineage>
        <taxon>Bacteria</taxon>
        <taxon>Bacillati</taxon>
        <taxon>Actinomycetota</taxon>
        <taxon>Actinomycetes</taxon>
        <taxon>Bifidobacteriales</taxon>
        <taxon>Bifidobacteriaceae</taxon>
        <taxon>Bombiscardovia</taxon>
    </lineage>
</organism>
<dbReference type="PANTHER" id="PTHR43625:SF40">
    <property type="entry name" value="ALDO-KETO REDUCTASE YAKC [NADP(+)]"/>
    <property type="match status" value="1"/>
</dbReference>
<sequence>MTLTTRTLGSFETTAVGLGCMGLSIEGKPSRQQAVETIHAALDAGCRHLDTAWSYYESGGTEQTNENLVREALASWKGPKDEVLVATKVGHYRNFTDGKPSWGTDARPENLIRRAKESAMALGVDTIDLLYLHRPDPQVPYQESVQAMAQLVEDGIAREVGISNVSVEQLDMARGVLGQKLVAVQNQFSPVFLDSREVLRRTQQMGIAFVAWSPLGGFRKALDQSKFEPFRQLAQAKGVSYQQVVLAWELALGEQVFVLPGAHRPQTILDSLQAGQLELSQDELAALNQ</sequence>
<protein>
    <submittedName>
        <fullName evidence="3">Aldo/keto reductase</fullName>
    </submittedName>
</protein>